<proteinExistence type="predicted"/>
<gene>
    <name evidence="1" type="ORF">Lalb_Chr03g0036451</name>
</gene>
<sequence>MSSLLPNNDPGVNVVVTKEEFNLFHNIDRLLFYRFVVGLGRDPSQTTHVMAFIIWLEKFTRDFRMVANLLQWPNSLLADLADEAILALTCIESHQFPYPGNTSDQHPGLLLPLIQKITRSTVNLMYFHEKRIDIIPGITRILNDVCIRAFNDIIQQIHYQRAVKEHQRPTPAQAPAPFYGPMPPPNNSFVQPVFYYSPVVPDSVAYMPQPPMMVSHPQWHEGSSSSSRVPAGVGGNGSGSLLGPYVINKDDFNQEFHEILASLKISDDAERRDMLAPDDRTIFMTFSKGYPISENEVREFFSRRYGDVIESIFMQEVSEHEQPLYARLVLRAGAIHMLDGLLDGTSRMKFIINGKHVWARRYLRKGNKSPTSDSPFGAGPSH</sequence>
<protein>
    <submittedName>
        <fullName evidence="1">Uncharacterized protein</fullName>
    </submittedName>
</protein>
<dbReference type="AlphaFoldDB" id="A0A6A4QTZ8"/>
<dbReference type="Proteomes" id="UP000447434">
    <property type="component" value="Chromosome 3"/>
</dbReference>
<keyword evidence="2" id="KW-1185">Reference proteome</keyword>
<evidence type="ECO:0000313" key="2">
    <source>
        <dbReference type="Proteomes" id="UP000447434"/>
    </source>
</evidence>
<comment type="caution">
    <text evidence="1">The sequence shown here is derived from an EMBL/GenBank/DDBJ whole genome shotgun (WGS) entry which is preliminary data.</text>
</comment>
<evidence type="ECO:0000313" key="1">
    <source>
        <dbReference type="EMBL" id="KAE9617541.1"/>
    </source>
</evidence>
<dbReference type="PANTHER" id="PTHR33527">
    <property type="entry name" value="OS07G0274300 PROTEIN"/>
    <property type="match status" value="1"/>
</dbReference>
<dbReference type="EMBL" id="WOCE01000003">
    <property type="protein sequence ID" value="KAE9617541.1"/>
    <property type="molecule type" value="Genomic_DNA"/>
</dbReference>
<organism evidence="1 2">
    <name type="scientific">Lupinus albus</name>
    <name type="common">White lupine</name>
    <name type="synonym">Lupinus termis</name>
    <dbReference type="NCBI Taxonomy" id="3870"/>
    <lineage>
        <taxon>Eukaryota</taxon>
        <taxon>Viridiplantae</taxon>
        <taxon>Streptophyta</taxon>
        <taxon>Embryophyta</taxon>
        <taxon>Tracheophyta</taxon>
        <taxon>Spermatophyta</taxon>
        <taxon>Magnoliopsida</taxon>
        <taxon>eudicotyledons</taxon>
        <taxon>Gunneridae</taxon>
        <taxon>Pentapetalae</taxon>
        <taxon>rosids</taxon>
        <taxon>fabids</taxon>
        <taxon>Fabales</taxon>
        <taxon>Fabaceae</taxon>
        <taxon>Papilionoideae</taxon>
        <taxon>50 kb inversion clade</taxon>
        <taxon>genistoids sensu lato</taxon>
        <taxon>core genistoids</taxon>
        <taxon>Genisteae</taxon>
        <taxon>Lupinus</taxon>
    </lineage>
</organism>
<accession>A0A6A4QTZ8</accession>
<reference evidence="2" key="1">
    <citation type="journal article" date="2020" name="Nat. Commun.">
        <title>Genome sequence of the cluster root forming white lupin.</title>
        <authorList>
            <person name="Hufnagel B."/>
            <person name="Marques A."/>
            <person name="Soriano A."/>
            <person name="Marques L."/>
            <person name="Divol F."/>
            <person name="Doumas P."/>
            <person name="Sallet E."/>
            <person name="Mancinotti D."/>
            <person name="Carrere S."/>
            <person name="Marande W."/>
            <person name="Arribat S."/>
            <person name="Keller J."/>
            <person name="Huneau C."/>
            <person name="Blein T."/>
            <person name="Aime D."/>
            <person name="Laguerre M."/>
            <person name="Taylor J."/>
            <person name="Schubert V."/>
            <person name="Nelson M."/>
            <person name="Geu-Flores F."/>
            <person name="Crespi M."/>
            <person name="Gallardo-Guerrero K."/>
            <person name="Delaux P.-M."/>
            <person name="Salse J."/>
            <person name="Berges H."/>
            <person name="Guyot R."/>
            <person name="Gouzy J."/>
            <person name="Peret B."/>
        </authorList>
    </citation>
    <scope>NUCLEOTIDE SEQUENCE [LARGE SCALE GENOMIC DNA]</scope>
    <source>
        <strain evidence="2">cv. Amiga</strain>
    </source>
</reference>
<dbReference type="OrthoDB" id="1882251at2759"/>
<dbReference type="PANTHER" id="PTHR33527:SF28">
    <property type="entry name" value="GB|AAD43168.1"/>
    <property type="match status" value="1"/>
</dbReference>
<name>A0A6A4QTZ8_LUPAL</name>